<dbReference type="RefSeq" id="WP_040644444.1">
    <property type="nucleotide sequence ID" value="NZ_AHCD03000035.1"/>
</dbReference>
<dbReference type="GO" id="GO:0016020">
    <property type="term" value="C:membrane"/>
    <property type="evidence" value="ECO:0007669"/>
    <property type="project" value="TreeGrafter"/>
</dbReference>
<dbReference type="AlphaFoldDB" id="A0A8T0C7A7"/>
<evidence type="ECO:0000259" key="1">
    <source>
        <dbReference type="Pfam" id="PF00561"/>
    </source>
</evidence>
<gene>
    <name evidence="3" type="ORF">PRUB_a1108</name>
</gene>
<dbReference type="Proteomes" id="UP000016480">
    <property type="component" value="Unassembled WGS sequence"/>
</dbReference>
<accession>A0A8T0C7A7</accession>
<dbReference type="EMBL" id="AHCD03000035">
    <property type="protein sequence ID" value="KAF7786513.1"/>
    <property type="molecule type" value="Genomic_DNA"/>
</dbReference>
<feature type="domain" description="AB hydrolase-1" evidence="1">
    <location>
        <begin position="92"/>
        <end position="258"/>
    </location>
</feature>
<name>A0A8T0C7A7_9GAMM</name>
<dbReference type="InterPro" id="IPR050266">
    <property type="entry name" value="AB_hydrolase_sf"/>
</dbReference>
<dbReference type="Pfam" id="PF00561">
    <property type="entry name" value="Abhydrolase_1"/>
    <property type="match status" value="1"/>
</dbReference>
<proteinExistence type="predicted"/>
<dbReference type="SUPFAM" id="SSF53474">
    <property type="entry name" value="alpha/beta-Hydrolases"/>
    <property type="match status" value="1"/>
</dbReference>
<sequence length="499" mass="55885">MKDFRYTHFRSYIIRVLLFLSTIVTSGTFAQELPPLMYDNEQAITFKTQDNQQVAAFAGFITVAENRNQADSRDIRIHYVRFPATTKTPGSPIIYLAGGPGGSGIKTAEYANFRFPLFMALREFGDVIALDQRGTGKSDELPACQSSISTPLAKRQTDQEVAHLYQRAALECAAFWQNQGIDMKGYTTEQSAKDLNDLRRHLKADKLTLWGISYGTHLALAATKTMPNNLDKLILASVEGLGQTVKLPAQTDAYFARVQNAINTQSKAKALYPDVAGLIRRVHKRLETAPITLHISDDTGKNTGFLFQRWHMQRLASGMIADPHRGLKRLLALYRALDMGVIEPLQHIANRGYFREAQISFRLMPLAMDIASGITQQRLEQVNRQSGSALLGPYLNFPMPQLQGVIDRLDLGDEFRTPPVSDVPTLVLSGSLDGRTYPQSQREAVKNFSRVTQVIIENAGHNLFMRSPEVTQTIRRFLADEPVNKQKIVVPLPDLLIKR</sequence>
<comment type="caution">
    <text evidence="3">The sequence shown here is derived from an EMBL/GenBank/DDBJ whole genome shotgun (WGS) entry which is preliminary data.</text>
</comment>
<evidence type="ECO:0008006" key="5">
    <source>
        <dbReference type="Google" id="ProtNLM"/>
    </source>
</evidence>
<organism evidence="3 4">
    <name type="scientific">Pseudoalteromonas rubra</name>
    <dbReference type="NCBI Taxonomy" id="43658"/>
    <lineage>
        <taxon>Bacteria</taxon>
        <taxon>Pseudomonadati</taxon>
        <taxon>Pseudomonadota</taxon>
        <taxon>Gammaproteobacteria</taxon>
        <taxon>Alteromonadales</taxon>
        <taxon>Pseudoalteromonadaceae</taxon>
        <taxon>Pseudoalteromonas</taxon>
    </lineage>
</organism>
<dbReference type="Gene3D" id="3.40.50.1820">
    <property type="entry name" value="alpha/beta hydrolase"/>
    <property type="match status" value="1"/>
</dbReference>
<dbReference type="PANTHER" id="PTHR43798">
    <property type="entry name" value="MONOACYLGLYCEROL LIPASE"/>
    <property type="match status" value="1"/>
</dbReference>
<dbReference type="InterPro" id="IPR013595">
    <property type="entry name" value="Pept_S33_TAP-like_C"/>
</dbReference>
<evidence type="ECO:0000313" key="4">
    <source>
        <dbReference type="Proteomes" id="UP000016480"/>
    </source>
</evidence>
<protein>
    <recommendedName>
        <fullName evidence="5">Alpha/beta hydrolase</fullName>
    </recommendedName>
</protein>
<reference evidence="3 4" key="1">
    <citation type="journal article" date="2012" name="J. Bacteriol.">
        <title>Genome sequence of the cycloprodigiosin-producing bacterial strain Pseudoalteromonas rubra ATCC 29570(T).</title>
        <authorList>
            <person name="Xie B.B."/>
            <person name="Shu Y.L."/>
            <person name="Qin Q.L."/>
            <person name="Rong J.C."/>
            <person name="Zhang X.Y."/>
            <person name="Chen X.L."/>
            <person name="Zhou B.C."/>
            <person name="Zhang Y.Z."/>
        </authorList>
    </citation>
    <scope>NUCLEOTIDE SEQUENCE [LARGE SCALE GENOMIC DNA]</scope>
    <source>
        <strain evidence="3 4">DSM 6842</strain>
    </source>
</reference>
<dbReference type="InterPro" id="IPR029058">
    <property type="entry name" value="AB_hydrolase_fold"/>
</dbReference>
<feature type="domain" description="Peptidase S33 tripeptidyl aminopeptidase-like C-terminal" evidence="2">
    <location>
        <begin position="420"/>
        <end position="484"/>
    </location>
</feature>
<evidence type="ECO:0000259" key="2">
    <source>
        <dbReference type="Pfam" id="PF08386"/>
    </source>
</evidence>
<dbReference type="InterPro" id="IPR000073">
    <property type="entry name" value="AB_hydrolase_1"/>
</dbReference>
<evidence type="ECO:0000313" key="3">
    <source>
        <dbReference type="EMBL" id="KAF7786513.1"/>
    </source>
</evidence>
<dbReference type="GeneID" id="61358717"/>
<dbReference type="PANTHER" id="PTHR43798:SF27">
    <property type="entry name" value="HYDROLASE ALPHA_BETA HYDROLASE FOLD FAMILY"/>
    <property type="match status" value="1"/>
</dbReference>
<dbReference type="Pfam" id="PF08386">
    <property type="entry name" value="Abhydrolase_4"/>
    <property type="match status" value="1"/>
</dbReference>